<dbReference type="eggNOG" id="COG2206">
    <property type="taxonomic scope" value="Bacteria"/>
</dbReference>
<sequence>MTRKYRAGTAAFLVLLVSGFAFAADPLAGKFLSEANDRYSEGKYDKAYEYVNRTLDFYRAEEVPANVSVIAEPIYYEYLRQLRETGGEDAFAAYKVRLAEFPAVVSPRIRESVAAFDAALAKRAAVQPAAAQTAVADTVRNEVLQQQLEAERQHNAQVLQEEREQQARIMLEAIDAQSEQFRSAMEQSTTQSQSANQSVLLIVIILAAVLAVVFVIVVIIVVVNSRNTKKQQEQFAATLQMVSKMNRIPSEQLMLGNVVDIYGDAQLRSAGSSRWTKESLPEPELSEEDRLAVRELAVKCEQIGTEIDVMTGRKNNSKNISEMVYKIALNMGIGQNTAMLYFCASMVYDIGFLALGKDLLQAESLTDEQKYSIRSHVKFEPDSFDFVPERFRRVFADAAAMHHENMDGSGYPDGLKGDAIPQIARIIHVVETFVSLISRRSYREIFDKESAIAELKAHAELYDQQIVGVLDSIV</sequence>
<dbReference type="Gene3D" id="1.10.3210.10">
    <property type="entry name" value="Hypothetical protein af1432"/>
    <property type="match status" value="1"/>
</dbReference>
<keyword evidence="1" id="KW-0472">Membrane</keyword>
<keyword evidence="5" id="KW-1185">Reference proteome</keyword>
<dbReference type="InterPro" id="IPR052020">
    <property type="entry name" value="Cyclic_di-GMP/3'3'-cGAMP_PDE"/>
</dbReference>
<evidence type="ECO:0000256" key="1">
    <source>
        <dbReference type="SAM" id="Phobius"/>
    </source>
</evidence>
<dbReference type="CDD" id="cd00077">
    <property type="entry name" value="HDc"/>
    <property type="match status" value="1"/>
</dbReference>
<keyword evidence="1" id="KW-1133">Transmembrane helix</keyword>
<evidence type="ECO:0000313" key="5">
    <source>
        <dbReference type="Proteomes" id="UP000006546"/>
    </source>
</evidence>
<feature type="domain" description="HD-GYP" evidence="3">
    <location>
        <begin position="285"/>
        <end position="474"/>
    </location>
</feature>
<dbReference type="OrthoDB" id="9781505at2"/>
<evidence type="ECO:0000256" key="2">
    <source>
        <dbReference type="SAM" id="SignalP"/>
    </source>
</evidence>
<evidence type="ECO:0000259" key="3">
    <source>
        <dbReference type="PROSITE" id="PS51832"/>
    </source>
</evidence>
<organism evidence="4 5">
    <name type="scientific">Treponema brennaborense (strain DSM 12168 / CIP 105900 / DD5/3)</name>
    <dbReference type="NCBI Taxonomy" id="906968"/>
    <lineage>
        <taxon>Bacteria</taxon>
        <taxon>Pseudomonadati</taxon>
        <taxon>Spirochaetota</taxon>
        <taxon>Spirochaetia</taxon>
        <taxon>Spirochaetales</taxon>
        <taxon>Treponemataceae</taxon>
        <taxon>Treponema</taxon>
    </lineage>
</organism>
<dbReference type="KEGG" id="tbe:Trebr_0384"/>
<gene>
    <name evidence="4" type="ordered locus">Trebr_0384</name>
</gene>
<feature type="chain" id="PRO_5003317851" evidence="2">
    <location>
        <begin position="24"/>
        <end position="474"/>
    </location>
</feature>
<dbReference type="PROSITE" id="PS51832">
    <property type="entry name" value="HD_GYP"/>
    <property type="match status" value="1"/>
</dbReference>
<dbReference type="RefSeq" id="WP_013757550.1">
    <property type="nucleotide sequence ID" value="NC_015500.1"/>
</dbReference>
<dbReference type="Proteomes" id="UP000006546">
    <property type="component" value="Chromosome"/>
</dbReference>
<feature type="transmembrane region" description="Helical" evidence="1">
    <location>
        <begin position="199"/>
        <end position="223"/>
    </location>
</feature>
<dbReference type="EMBL" id="CP002696">
    <property type="protein sequence ID" value="AEE15831.1"/>
    <property type="molecule type" value="Genomic_DNA"/>
</dbReference>
<dbReference type="PANTHER" id="PTHR45228:SF1">
    <property type="entry name" value="CYCLIC DI-GMP PHOSPHODIESTERASE TM_0186"/>
    <property type="match status" value="1"/>
</dbReference>
<evidence type="ECO:0000313" key="4">
    <source>
        <dbReference type="EMBL" id="AEE15831.1"/>
    </source>
</evidence>
<dbReference type="AlphaFoldDB" id="F4LNH7"/>
<name>F4LNH7_TREBD</name>
<dbReference type="HOGENOM" id="CLU_576091_0_0_12"/>
<accession>F4LNH7</accession>
<keyword evidence="2" id="KW-0732">Signal</keyword>
<reference evidence="5" key="1">
    <citation type="submission" date="2011-04" db="EMBL/GenBank/DDBJ databases">
        <title>The complete genome of Treponema brennaborense DSM 12168.</title>
        <authorList>
            <person name="Lucas S."/>
            <person name="Han J."/>
            <person name="Lapidus A."/>
            <person name="Bruce D."/>
            <person name="Goodwin L."/>
            <person name="Pitluck S."/>
            <person name="Peters L."/>
            <person name="Kyrpides N."/>
            <person name="Mavromatis K."/>
            <person name="Ivanova N."/>
            <person name="Mikhailova N."/>
            <person name="Pagani I."/>
            <person name="Teshima H."/>
            <person name="Detter J.C."/>
            <person name="Tapia R."/>
            <person name="Han C."/>
            <person name="Land M."/>
            <person name="Hauser L."/>
            <person name="Markowitz V."/>
            <person name="Cheng J.-F."/>
            <person name="Hugenholtz P."/>
            <person name="Woyke T."/>
            <person name="Wu D."/>
            <person name="Gronow S."/>
            <person name="Wellnitz S."/>
            <person name="Brambilla E."/>
            <person name="Klenk H.-P."/>
            <person name="Eisen J.A."/>
        </authorList>
    </citation>
    <scope>NUCLEOTIDE SEQUENCE [LARGE SCALE GENOMIC DNA]</scope>
    <source>
        <strain evidence="5">DSM 12168 / CIP 105900 / DD5/3</strain>
    </source>
</reference>
<dbReference type="PANTHER" id="PTHR45228">
    <property type="entry name" value="CYCLIC DI-GMP PHOSPHODIESTERASE TM_0186-RELATED"/>
    <property type="match status" value="1"/>
</dbReference>
<protein>
    <submittedName>
        <fullName evidence="4">Metal dependent phosphohydrolase</fullName>
    </submittedName>
</protein>
<dbReference type="Pfam" id="PF13487">
    <property type="entry name" value="HD_5"/>
    <property type="match status" value="1"/>
</dbReference>
<proteinExistence type="predicted"/>
<dbReference type="SUPFAM" id="SSF109604">
    <property type="entry name" value="HD-domain/PDEase-like"/>
    <property type="match status" value="1"/>
</dbReference>
<keyword evidence="1" id="KW-0812">Transmembrane</keyword>
<feature type="signal peptide" evidence="2">
    <location>
        <begin position="1"/>
        <end position="23"/>
    </location>
</feature>
<dbReference type="STRING" id="906968.Trebr_0384"/>
<dbReference type="InterPro" id="IPR037522">
    <property type="entry name" value="HD_GYP_dom"/>
</dbReference>
<dbReference type="InterPro" id="IPR003607">
    <property type="entry name" value="HD/PDEase_dom"/>
</dbReference>